<dbReference type="EMBL" id="JABAIK010000002">
    <property type="protein sequence ID" value="NLS11777.1"/>
    <property type="molecule type" value="Genomic_DNA"/>
</dbReference>
<accession>A0A7X8TNK6</accession>
<dbReference type="Proteomes" id="UP000535589">
    <property type="component" value="Unassembled WGS sequence"/>
</dbReference>
<dbReference type="PANTHER" id="PTHR35564">
    <property type="match status" value="1"/>
</dbReference>
<dbReference type="InterPro" id="IPR010732">
    <property type="entry name" value="T6SS_TssG-like"/>
</dbReference>
<reference evidence="1 2" key="1">
    <citation type="submission" date="2020-04" db="EMBL/GenBank/DDBJ databases">
        <title>Vibrio sp. SM6, a novel species isolated from seawater.</title>
        <authorList>
            <person name="Wang X."/>
        </authorList>
    </citation>
    <scope>NUCLEOTIDE SEQUENCE [LARGE SCALE GENOMIC DNA]</scope>
    <source>
        <strain evidence="1 2">SM6</strain>
    </source>
</reference>
<dbReference type="AlphaFoldDB" id="A0A7X8TNK6"/>
<dbReference type="PANTHER" id="PTHR35564:SF4">
    <property type="entry name" value="CYTOPLASMIC PROTEIN"/>
    <property type="match status" value="1"/>
</dbReference>
<evidence type="ECO:0000313" key="2">
    <source>
        <dbReference type="Proteomes" id="UP000535589"/>
    </source>
</evidence>
<gene>
    <name evidence="1" type="ORF">HGP28_02595</name>
</gene>
<proteinExistence type="predicted"/>
<dbReference type="Pfam" id="PF06996">
    <property type="entry name" value="T6SS_TssG"/>
    <property type="match status" value="1"/>
</dbReference>
<organism evidence="1 2">
    <name type="scientific">Vibrio agarilyticus</name>
    <dbReference type="NCBI Taxonomy" id="2726741"/>
    <lineage>
        <taxon>Bacteria</taxon>
        <taxon>Pseudomonadati</taxon>
        <taxon>Pseudomonadota</taxon>
        <taxon>Gammaproteobacteria</taxon>
        <taxon>Vibrionales</taxon>
        <taxon>Vibrionaceae</taxon>
        <taxon>Vibrio</taxon>
    </lineage>
</organism>
<protein>
    <submittedName>
        <fullName evidence="1">Type VI secretion system baseplate subunit TssG</fullName>
    </submittedName>
</protein>
<name>A0A7X8TNK6_9VIBR</name>
<comment type="caution">
    <text evidence="1">The sequence shown here is derived from an EMBL/GenBank/DDBJ whole genome shotgun (WGS) entry which is preliminary data.</text>
</comment>
<keyword evidence="2" id="KW-1185">Reference proteome</keyword>
<evidence type="ECO:0000313" key="1">
    <source>
        <dbReference type="EMBL" id="NLS11777.1"/>
    </source>
</evidence>
<sequence length="328" mass="37013">MRCDSHLGETLVQAPNQFEFIQIIRVLNALEAQGQRALLMAPEAMPKGAPNQVTSLHVDSQALRLTLGMEALSGAKGLIPDYIYAELLSCLHQDDDALQQFIDVFNQRYFELKVHAEMHANLLLRQEYEARQKQVIGKLSQHSALACLFSLPNHPQGTSSHSMIRHGLALANKTRSVSGLRKLLCDYFALDIDINVIAVSQHRIVSTERTKIGQKLGQNQNLGGGFWLGSTGTQTHQALEIKVIPKTQSEYIGLLSNRQFAQSIQSLAQTYLRESVTLRVYMYVRREYINEPQLVQTEQGFRLGEANCLASKRRKSEFRKILIQQEKV</sequence>